<dbReference type="GO" id="GO:0008800">
    <property type="term" value="F:beta-lactamase activity"/>
    <property type="evidence" value="ECO:0007669"/>
    <property type="project" value="UniProtKB-EC"/>
</dbReference>
<dbReference type="PROSITE" id="PS00146">
    <property type="entry name" value="BETA_LACTAMASE_A"/>
    <property type="match status" value="1"/>
</dbReference>
<proteinExistence type="inferred from homology"/>
<evidence type="ECO:0000259" key="7">
    <source>
        <dbReference type="Pfam" id="PF13354"/>
    </source>
</evidence>
<organism evidence="8 9">
    <name type="scientific">Kineosporia succinea</name>
    <dbReference type="NCBI Taxonomy" id="84632"/>
    <lineage>
        <taxon>Bacteria</taxon>
        <taxon>Bacillati</taxon>
        <taxon>Actinomycetota</taxon>
        <taxon>Actinomycetes</taxon>
        <taxon>Kineosporiales</taxon>
        <taxon>Kineosporiaceae</taxon>
        <taxon>Kineosporia</taxon>
    </lineage>
</organism>
<dbReference type="NCBIfam" id="NF033103">
    <property type="entry name" value="bla_class_A"/>
    <property type="match status" value="1"/>
</dbReference>
<feature type="chain" id="PRO_5045605925" description="Beta-lactamase" evidence="6">
    <location>
        <begin position="27"/>
        <end position="301"/>
    </location>
</feature>
<dbReference type="EMBL" id="JAUSQZ010000001">
    <property type="protein sequence ID" value="MDP9830781.1"/>
    <property type="molecule type" value="Genomic_DNA"/>
</dbReference>
<feature type="signal peptide" evidence="6">
    <location>
        <begin position="1"/>
        <end position="26"/>
    </location>
</feature>
<dbReference type="PRINTS" id="PR00118">
    <property type="entry name" value="BLACTAMASEA"/>
</dbReference>
<comment type="catalytic activity">
    <reaction evidence="5">
        <text>a beta-lactam + H2O = a substituted beta-amino acid</text>
        <dbReference type="Rhea" id="RHEA:20401"/>
        <dbReference type="ChEBI" id="CHEBI:15377"/>
        <dbReference type="ChEBI" id="CHEBI:35627"/>
        <dbReference type="ChEBI" id="CHEBI:140347"/>
        <dbReference type="EC" id="3.5.2.6"/>
    </reaction>
</comment>
<evidence type="ECO:0000313" key="9">
    <source>
        <dbReference type="Proteomes" id="UP001235712"/>
    </source>
</evidence>
<dbReference type="SUPFAM" id="SSF56601">
    <property type="entry name" value="beta-lactamase/transpeptidase-like"/>
    <property type="match status" value="1"/>
</dbReference>
<evidence type="ECO:0000313" key="8">
    <source>
        <dbReference type="EMBL" id="MDP9830781.1"/>
    </source>
</evidence>
<evidence type="ECO:0000256" key="4">
    <source>
        <dbReference type="ARBA" id="ARBA00023251"/>
    </source>
</evidence>
<dbReference type="Proteomes" id="UP001235712">
    <property type="component" value="Unassembled WGS sequence"/>
</dbReference>
<keyword evidence="9" id="KW-1185">Reference proteome</keyword>
<comment type="similarity">
    <text evidence="1 5">Belongs to the class-A beta-lactamase family.</text>
</comment>
<keyword evidence="4 5" id="KW-0046">Antibiotic resistance</keyword>
<name>A0ABT9PDJ8_9ACTN</name>
<protein>
    <recommendedName>
        <fullName evidence="2 5">Beta-lactamase</fullName>
        <ecNumber evidence="2 5">3.5.2.6</ecNumber>
    </recommendedName>
</protein>
<keyword evidence="6" id="KW-0732">Signal</keyword>
<evidence type="ECO:0000256" key="3">
    <source>
        <dbReference type="ARBA" id="ARBA00022801"/>
    </source>
</evidence>
<evidence type="ECO:0000256" key="2">
    <source>
        <dbReference type="ARBA" id="ARBA00012865"/>
    </source>
</evidence>
<dbReference type="EC" id="3.5.2.6" evidence="2 5"/>
<comment type="caution">
    <text evidence="8">The sequence shown here is derived from an EMBL/GenBank/DDBJ whole genome shotgun (WGS) entry which is preliminary data.</text>
</comment>
<dbReference type="InterPro" id="IPR012338">
    <property type="entry name" value="Beta-lactam/transpept-like"/>
</dbReference>
<evidence type="ECO:0000256" key="1">
    <source>
        <dbReference type="ARBA" id="ARBA00009009"/>
    </source>
</evidence>
<accession>A0ABT9PDJ8</accession>
<dbReference type="Gene3D" id="3.40.710.10">
    <property type="entry name" value="DD-peptidase/beta-lactamase superfamily"/>
    <property type="match status" value="1"/>
</dbReference>
<dbReference type="PANTHER" id="PTHR35333">
    <property type="entry name" value="BETA-LACTAMASE"/>
    <property type="match status" value="1"/>
</dbReference>
<dbReference type="InterPro" id="IPR023650">
    <property type="entry name" value="Beta-lactam_class-A_AS"/>
</dbReference>
<dbReference type="Pfam" id="PF13354">
    <property type="entry name" value="Beta-lactamase2"/>
    <property type="match status" value="1"/>
</dbReference>
<sequence>MSARRLGGALAVVTVLFGCAAGPSAAATTPVVPVSATDATDASSSSEFRDLEKEFGATLGVYALDTGSGETVGFRADRRFAYASTFKALQAGVLLKQRTDREMDRVIRYDESDLLEYAPITSQHVETGMTLGELADASVRYSDNTAANLIFEELGGPRALDRALERLGDRTTHVDRIEPNLNEAAPGDIRDTSTPRALATDLRTLVLGRALNPADRSVLADLLRRNTTGDNLIRSAVPSDWTVGDKTGGGRYGTRNDIAVLWPPHGDPIVMAVLSTRPAEDATYDDALIARAAAVVVDELG</sequence>
<evidence type="ECO:0000256" key="6">
    <source>
        <dbReference type="SAM" id="SignalP"/>
    </source>
</evidence>
<dbReference type="PANTHER" id="PTHR35333:SF3">
    <property type="entry name" value="BETA-LACTAMASE-TYPE TRANSPEPTIDASE FOLD CONTAINING PROTEIN"/>
    <property type="match status" value="1"/>
</dbReference>
<evidence type="ECO:0000256" key="5">
    <source>
        <dbReference type="RuleBase" id="RU361140"/>
    </source>
</evidence>
<feature type="domain" description="Beta-lactamase class A catalytic" evidence="7">
    <location>
        <begin position="60"/>
        <end position="274"/>
    </location>
</feature>
<gene>
    <name evidence="8" type="ORF">J2S57_006530</name>
</gene>
<dbReference type="InterPro" id="IPR000871">
    <property type="entry name" value="Beta-lactam_class-A"/>
</dbReference>
<reference evidence="8 9" key="1">
    <citation type="submission" date="2023-07" db="EMBL/GenBank/DDBJ databases">
        <title>Sequencing the genomes of 1000 actinobacteria strains.</title>
        <authorList>
            <person name="Klenk H.-P."/>
        </authorList>
    </citation>
    <scope>NUCLEOTIDE SEQUENCE [LARGE SCALE GENOMIC DNA]</scope>
    <source>
        <strain evidence="8 9">DSM 44388</strain>
    </source>
</reference>
<dbReference type="PROSITE" id="PS51257">
    <property type="entry name" value="PROKAR_LIPOPROTEIN"/>
    <property type="match status" value="1"/>
</dbReference>
<dbReference type="InterPro" id="IPR045155">
    <property type="entry name" value="Beta-lactam_cat"/>
</dbReference>
<keyword evidence="3 5" id="KW-0378">Hydrolase</keyword>